<feature type="chain" id="PRO_5036228335" description="Right handed beta helix domain-containing protein" evidence="1">
    <location>
        <begin position="20"/>
        <end position="598"/>
    </location>
</feature>
<evidence type="ECO:0000313" key="6">
    <source>
        <dbReference type="Proteomes" id="UP000663852"/>
    </source>
</evidence>
<dbReference type="SUPFAM" id="SSF51126">
    <property type="entry name" value="Pectin lyase-like"/>
    <property type="match status" value="1"/>
</dbReference>
<dbReference type="Proteomes" id="UP000663852">
    <property type="component" value="Unassembled WGS sequence"/>
</dbReference>
<comment type="caution">
    <text evidence="4">The sequence shown here is derived from an EMBL/GenBank/DDBJ whole genome shotgun (WGS) entry which is preliminary data.</text>
</comment>
<keyword evidence="5" id="KW-1185">Reference proteome</keyword>
<evidence type="ECO:0000256" key="1">
    <source>
        <dbReference type="SAM" id="SignalP"/>
    </source>
</evidence>
<sequence>MWSNTIFVFVACLYQSIIAHCKIVTPDDANALQSLILSAYNTDKLDSITLTPGIYRIPFNDQPNSNIILSYLRNFVINAQDVTLLMLDNRKRGITFYNCYNVTVRGSLIIRNDIIPFTQGTIESIQGNSFILNIHDGYPTTLDDSTYFPLETPYYIFDRYTHRLKDKTFDYYNRNVTRIDSRRFQVIFYVTLGSEIAVGDLVSMRGKGNMGISTEASEKMHYVNVIVEYAGSIAWFEMEGMGNNRYERISVRPGPKPLGATEEPLMSANADGFHSSNVFHGPTVINSFFTRMPDDGIAIHGEYQIIRQVNQNIIVIMRKYSRLHYRINDRVVVMGEDGVPKGETRVLRIRTLPMDYLPLITPPWLHFQNHHYYYELELETNLNGTIVSNDFISDIDRTGSGYVLQGNTIVNHRARGILVKARDGLIESNLINGSSMAAIVMQPELWWAEGNYAEQVIIRNNTLMKCGYATSKPSTEQAGVLTIFGTGKSQVAYGHDTITIENNLFVENDGVHMILDGLQNSVVKGNRFYNGQHNVNDRGSNHGWDGGVLVYVNRAKAITLQGNRAWCLGSAHKRRLQMTYLATHITGSLDGVIVDSHC</sequence>
<organism evidence="4 6">
    <name type="scientific">Adineta ricciae</name>
    <name type="common">Rotifer</name>
    <dbReference type="NCBI Taxonomy" id="249248"/>
    <lineage>
        <taxon>Eukaryota</taxon>
        <taxon>Metazoa</taxon>
        <taxon>Spiralia</taxon>
        <taxon>Gnathifera</taxon>
        <taxon>Rotifera</taxon>
        <taxon>Eurotatoria</taxon>
        <taxon>Bdelloidea</taxon>
        <taxon>Adinetida</taxon>
        <taxon>Adinetidae</taxon>
        <taxon>Adineta</taxon>
    </lineage>
</organism>
<evidence type="ECO:0000313" key="4">
    <source>
        <dbReference type="EMBL" id="CAF1424909.1"/>
    </source>
</evidence>
<dbReference type="EMBL" id="CAJNOR010003093">
    <property type="protein sequence ID" value="CAF1376765.1"/>
    <property type="molecule type" value="Genomic_DNA"/>
</dbReference>
<dbReference type="OrthoDB" id="10000870at2759"/>
<evidence type="ECO:0000313" key="5">
    <source>
        <dbReference type="Proteomes" id="UP000663828"/>
    </source>
</evidence>
<gene>
    <name evidence="4" type="ORF">EDS130_LOCUS37783</name>
    <name evidence="3" type="ORF">XAT740_LOCUS32847</name>
</gene>
<dbReference type="EMBL" id="CAJNOJ010000379">
    <property type="protein sequence ID" value="CAF1424909.1"/>
    <property type="molecule type" value="Genomic_DNA"/>
</dbReference>
<dbReference type="InterPro" id="IPR039448">
    <property type="entry name" value="Beta_helix"/>
</dbReference>
<dbReference type="InterPro" id="IPR011050">
    <property type="entry name" value="Pectin_lyase_fold/virulence"/>
</dbReference>
<dbReference type="AlphaFoldDB" id="A0A815MMT7"/>
<proteinExistence type="predicted"/>
<reference evidence="4" key="1">
    <citation type="submission" date="2021-02" db="EMBL/GenBank/DDBJ databases">
        <authorList>
            <person name="Nowell W R."/>
        </authorList>
    </citation>
    <scope>NUCLEOTIDE SEQUENCE</scope>
</reference>
<evidence type="ECO:0000313" key="3">
    <source>
        <dbReference type="EMBL" id="CAF1376765.1"/>
    </source>
</evidence>
<accession>A0A815MMT7</accession>
<dbReference type="Pfam" id="PF13229">
    <property type="entry name" value="Beta_helix"/>
    <property type="match status" value="1"/>
</dbReference>
<dbReference type="Gene3D" id="2.160.20.10">
    <property type="entry name" value="Single-stranded right-handed beta-helix, Pectin lyase-like"/>
    <property type="match status" value="1"/>
</dbReference>
<keyword evidence="1" id="KW-0732">Signal</keyword>
<dbReference type="InterPro" id="IPR012334">
    <property type="entry name" value="Pectin_lyas_fold"/>
</dbReference>
<name>A0A815MMT7_ADIRI</name>
<protein>
    <recommendedName>
        <fullName evidence="2">Right handed beta helix domain-containing protein</fullName>
    </recommendedName>
</protein>
<dbReference type="SMART" id="SM00710">
    <property type="entry name" value="PbH1"/>
    <property type="match status" value="5"/>
</dbReference>
<dbReference type="InterPro" id="IPR006626">
    <property type="entry name" value="PbH1"/>
</dbReference>
<evidence type="ECO:0000259" key="2">
    <source>
        <dbReference type="Pfam" id="PF13229"/>
    </source>
</evidence>
<feature type="signal peptide" evidence="1">
    <location>
        <begin position="1"/>
        <end position="19"/>
    </location>
</feature>
<feature type="domain" description="Right handed beta helix" evidence="2">
    <location>
        <begin position="399"/>
        <end position="564"/>
    </location>
</feature>
<dbReference type="Proteomes" id="UP000663828">
    <property type="component" value="Unassembled WGS sequence"/>
</dbReference>